<evidence type="ECO:0000259" key="3">
    <source>
        <dbReference type="PROSITE" id="PS51832"/>
    </source>
</evidence>
<feature type="domain" description="HD" evidence="2">
    <location>
        <begin position="159"/>
        <end position="281"/>
    </location>
</feature>
<evidence type="ECO:0000313" key="5">
    <source>
        <dbReference type="Proteomes" id="UP000614424"/>
    </source>
</evidence>
<dbReference type="EMBL" id="JACNJZ010000147">
    <property type="protein sequence ID" value="MBC8318317.1"/>
    <property type="molecule type" value="Genomic_DNA"/>
</dbReference>
<accession>A0A8J6NET0</accession>
<keyword evidence="1" id="KW-1133">Transmembrane helix</keyword>
<name>A0A8J6NET0_9BACT</name>
<dbReference type="Pfam" id="PF13487">
    <property type="entry name" value="HD_5"/>
    <property type="match status" value="1"/>
</dbReference>
<dbReference type="SMART" id="SM00471">
    <property type="entry name" value="HDc"/>
    <property type="match status" value="1"/>
</dbReference>
<feature type="transmembrane region" description="Helical" evidence="1">
    <location>
        <begin position="6"/>
        <end position="29"/>
    </location>
</feature>
<feature type="domain" description="HD-GYP" evidence="3">
    <location>
        <begin position="137"/>
        <end position="332"/>
    </location>
</feature>
<reference evidence="4 5" key="1">
    <citation type="submission" date="2020-08" db="EMBL/GenBank/DDBJ databases">
        <title>Bridging the membrane lipid divide: bacteria of the FCB group superphylum have the potential to synthesize archaeal ether lipids.</title>
        <authorList>
            <person name="Villanueva L."/>
            <person name="Von Meijenfeldt F.A.B."/>
            <person name="Westbye A.B."/>
            <person name="Yadav S."/>
            <person name="Hopmans E.C."/>
            <person name="Dutilh B.E."/>
            <person name="Sinninghe Damste J.S."/>
        </authorList>
    </citation>
    <scope>NUCLEOTIDE SEQUENCE [LARGE SCALE GENOMIC DNA]</scope>
    <source>
        <strain evidence="4">NIOZ-UU47</strain>
    </source>
</reference>
<sequence>MDPNTIISIAMTLAGAALMLFSIITGMRLSREMPFIIQNKWKVLLGIMAVFFCGHLTFAGLLLAGFPFPQILIGSSIFLGGLFALLVIILSRITTRKMEERQNRLQRTHRVLKNKAIMLSKEIVDRKKSEEELRKTSDLFLKDLFEIMDEVLANRDQYTFDHAFHVAEISKLIGKEMGLSEEEQQSLELGCLVHDIGKTAIPDDVLLKPTRFDYKEKDIIKYHPLIGAKLIARHIQDDRITDVILNHHERLDGSGYPLGLKGKDIDPFSRIVAVADTYEALVSRRPYKKPISHKKALAIIQDEMEKGRLDSDVVSAFRNIAKSIKVPQGKKVTAGFMEHVEMFRNRTFFKEPLTEFYNYRYLLFLDDAKVLHKNTLPYDLVLIRFPQIGKVQRNIGYTVADQVLDELGQNILDLTENLGSKREQYDSSIMIFRKGIDYLIYAEHDENDHIPSLRKNIGILLRQVRKDWRLHSRVNTLHFEAGVSIEKALHQLFRATSESQNETKKAAASIQEKG</sequence>
<dbReference type="PANTHER" id="PTHR43155">
    <property type="entry name" value="CYCLIC DI-GMP PHOSPHODIESTERASE PA4108-RELATED"/>
    <property type="match status" value="1"/>
</dbReference>
<dbReference type="PROSITE" id="PS51832">
    <property type="entry name" value="HD_GYP"/>
    <property type="match status" value="1"/>
</dbReference>
<dbReference type="InterPro" id="IPR006674">
    <property type="entry name" value="HD_domain"/>
</dbReference>
<evidence type="ECO:0000313" key="4">
    <source>
        <dbReference type="EMBL" id="MBC8318317.1"/>
    </source>
</evidence>
<gene>
    <name evidence="4" type="ORF">H8E41_10460</name>
</gene>
<dbReference type="NCBIfam" id="TIGR00277">
    <property type="entry name" value="HDIG"/>
    <property type="match status" value="1"/>
</dbReference>
<dbReference type="InterPro" id="IPR037522">
    <property type="entry name" value="HD_GYP_dom"/>
</dbReference>
<keyword evidence="1" id="KW-0472">Membrane</keyword>
<proteinExistence type="predicted"/>
<dbReference type="PROSITE" id="PS51831">
    <property type="entry name" value="HD"/>
    <property type="match status" value="1"/>
</dbReference>
<dbReference type="InterPro" id="IPR006675">
    <property type="entry name" value="HDIG_dom"/>
</dbReference>
<feature type="transmembrane region" description="Helical" evidence="1">
    <location>
        <begin position="41"/>
        <end position="65"/>
    </location>
</feature>
<protein>
    <submittedName>
        <fullName evidence="4">HD domain-containing protein</fullName>
    </submittedName>
</protein>
<organism evidence="4 5">
    <name type="scientific">Candidatus Desulfobia pelagia</name>
    <dbReference type="NCBI Taxonomy" id="2841692"/>
    <lineage>
        <taxon>Bacteria</taxon>
        <taxon>Pseudomonadati</taxon>
        <taxon>Thermodesulfobacteriota</taxon>
        <taxon>Desulfobulbia</taxon>
        <taxon>Desulfobulbales</taxon>
        <taxon>Desulfobulbaceae</taxon>
        <taxon>Candidatus Desulfobia</taxon>
    </lineage>
</organism>
<evidence type="ECO:0000256" key="1">
    <source>
        <dbReference type="SAM" id="Phobius"/>
    </source>
</evidence>
<feature type="transmembrane region" description="Helical" evidence="1">
    <location>
        <begin position="71"/>
        <end position="91"/>
    </location>
</feature>
<evidence type="ECO:0000259" key="2">
    <source>
        <dbReference type="PROSITE" id="PS51831"/>
    </source>
</evidence>
<dbReference type="CDD" id="cd00077">
    <property type="entry name" value="HDc"/>
    <property type="match status" value="1"/>
</dbReference>
<dbReference type="PANTHER" id="PTHR43155:SF2">
    <property type="entry name" value="CYCLIC DI-GMP PHOSPHODIESTERASE PA4108"/>
    <property type="match status" value="1"/>
</dbReference>
<dbReference type="Proteomes" id="UP000614424">
    <property type="component" value="Unassembled WGS sequence"/>
</dbReference>
<dbReference type="AlphaFoldDB" id="A0A8J6NET0"/>
<dbReference type="Gene3D" id="1.10.3210.10">
    <property type="entry name" value="Hypothetical protein af1432"/>
    <property type="match status" value="1"/>
</dbReference>
<keyword evidence="1" id="KW-0812">Transmembrane</keyword>
<dbReference type="SUPFAM" id="SSF109604">
    <property type="entry name" value="HD-domain/PDEase-like"/>
    <property type="match status" value="1"/>
</dbReference>
<comment type="caution">
    <text evidence="4">The sequence shown here is derived from an EMBL/GenBank/DDBJ whole genome shotgun (WGS) entry which is preliminary data.</text>
</comment>
<dbReference type="InterPro" id="IPR003607">
    <property type="entry name" value="HD/PDEase_dom"/>
</dbReference>